<reference evidence="1" key="1">
    <citation type="submission" date="2020-05" db="UniProtKB">
        <authorList>
            <consortium name="EnsemblMetazoa"/>
        </authorList>
    </citation>
    <scope>IDENTIFICATION</scope>
    <source>
        <strain evidence="1">Yale</strain>
    </source>
</reference>
<dbReference type="VEuPathDB" id="VectorBase:GMOY000521"/>
<sequence>MERANKANERYANDLVILSNLACKAKKTFCSELYTYFINFTMNVFLKTWRILYPSQNWRAYVLCKHEIHCLYSSHCQNIPHLERLRETSVAMLVYSHACQNRLGHKLPLAAYLLKPVHA</sequence>
<evidence type="ECO:0000313" key="1">
    <source>
        <dbReference type="EnsemblMetazoa" id="GMOY000521-PA"/>
    </source>
</evidence>
<dbReference type="STRING" id="37546.A0A1B0FAI2"/>
<dbReference type="AlphaFoldDB" id="A0A1B0FAI2"/>
<evidence type="ECO:0000313" key="2">
    <source>
        <dbReference type="Proteomes" id="UP000092444"/>
    </source>
</evidence>
<organism evidence="1 2">
    <name type="scientific">Glossina morsitans morsitans</name>
    <name type="common">Savannah tsetse fly</name>
    <dbReference type="NCBI Taxonomy" id="37546"/>
    <lineage>
        <taxon>Eukaryota</taxon>
        <taxon>Metazoa</taxon>
        <taxon>Ecdysozoa</taxon>
        <taxon>Arthropoda</taxon>
        <taxon>Hexapoda</taxon>
        <taxon>Insecta</taxon>
        <taxon>Pterygota</taxon>
        <taxon>Neoptera</taxon>
        <taxon>Endopterygota</taxon>
        <taxon>Diptera</taxon>
        <taxon>Brachycera</taxon>
        <taxon>Muscomorpha</taxon>
        <taxon>Hippoboscoidea</taxon>
        <taxon>Glossinidae</taxon>
        <taxon>Glossina</taxon>
    </lineage>
</organism>
<keyword evidence="2" id="KW-1185">Reference proteome</keyword>
<accession>A0A1B0FAI2</accession>
<dbReference type="Proteomes" id="UP000092444">
    <property type="component" value="Unassembled WGS sequence"/>
</dbReference>
<dbReference type="EMBL" id="CCAG010019798">
    <property type="status" value="NOT_ANNOTATED_CDS"/>
    <property type="molecule type" value="Genomic_DNA"/>
</dbReference>
<proteinExistence type="predicted"/>
<dbReference type="EnsemblMetazoa" id="GMOY000521-RA">
    <property type="protein sequence ID" value="GMOY000521-PA"/>
    <property type="gene ID" value="GMOY000521"/>
</dbReference>
<protein>
    <submittedName>
        <fullName evidence="1">Uncharacterized protein</fullName>
    </submittedName>
</protein>
<name>A0A1B0FAI2_GLOMM</name>